<evidence type="ECO:0000313" key="5">
    <source>
        <dbReference type="EMBL" id="MTF40579.1"/>
    </source>
</evidence>
<dbReference type="PROSITE" id="PS00211">
    <property type="entry name" value="ABC_TRANSPORTER_1"/>
    <property type="match status" value="1"/>
</dbReference>
<gene>
    <name evidence="5" type="ORF">GGC33_16840</name>
</gene>
<dbReference type="PANTHER" id="PTHR43023:SF3">
    <property type="entry name" value="PROTEIN TRIGALACTOSYLDIACYLGLYCEROL 3, CHLOROPLASTIC"/>
    <property type="match status" value="1"/>
</dbReference>
<feature type="domain" description="ABC transporter" evidence="4">
    <location>
        <begin position="8"/>
        <end position="252"/>
    </location>
</feature>
<dbReference type="Gene3D" id="3.40.50.300">
    <property type="entry name" value="P-loop containing nucleotide triphosphate hydrolases"/>
    <property type="match status" value="1"/>
</dbReference>
<comment type="caution">
    <text evidence="5">The sequence shown here is derived from an EMBL/GenBank/DDBJ whole genome shotgun (WGS) entry which is preliminary data.</text>
</comment>
<evidence type="ECO:0000313" key="6">
    <source>
        <dbReference type="Proteomes" id="UP000437131"/>
    </source>
</evidence>
<keyword evidence="1" id="KW-0813">Transport</keyword>
<reference evidence="5 6" key="1">
    <citation type="submission" date="2019-11" db="EMBL/GenBank/DDBJ databases">
        <title>Isolation of a new High Light Tolerant Cyanobacteria.</title>
        <authorList>
            <person name="Dobson Z."/>
            <person name="Vaughn N."/>
            <person name="Vaughn M."/>
            <person name="Fromme P."/>
            <person name="Mazor Y."/>
        </authorList>
    </citation>
    <scope>NUCLEOTIDE SEQUENCE [LARGE SCALE GENOMIC DNA]</scope>
    <source>
        <strain evidence="5 6">0216</strain>
    </source>
</reference>
<dbReference type="InterPro" id="IPR003593">
    <property type="entry name" value="AAA+_ATPase"/>
</dbReference>
<dbReference type="PROSITE" id="PS50893">
    <property type="entry name" value="ABC_TRANSPORTER_2"/>
    <property type="match status" value="1"/>
</dbReference>
<keyword evidence="2" id="KW-0547">Nucleotide-binding</keyword>
<organism evidence="5 6">
    <name type="scientific">Cyanobacterium aponinum 0216</name>
    <dbReference type="NCBI Taxonomy" id="2676140"/>
    <lineage>
        <taxon>Bacteria</taxon>
        <taxon>Bacillati</taxon>
        <taxon>Cyanobacteriota</taxon>
        <taxon>Cyanophyceae</taxon>
        <taxon>Oscillatoriophycideae</taxon>
        <taxon>Chroococcales</taxon>
        <taxon>Geminocystaceae</taxon>
        <taxon>Cyanobacterium</taxon>
    </lineage>
</organism>
<dbReference type="InterPro" id="IPR027417">
    <property type="entry name" value="P-loop_NTPase"/>
</dbReference>
<accession>A0A844H0K5</accession>
<dbReference type="RefSeq" id="WP_155084685.1">
    <property type="nucleotide sequence ID" value="NZ_WMIA01000035.1"/>
</dbReference>
<dbReference type="InterPro" id="IPR003439">
    <property type="entry name" value="ABC_transporter-like_ATP-bd"/>
</dbReference>
<dbReference type="PANTHER" id="PTHR43023">
    <property type="entry name" value="PROTEIN TRIGALACTOSYLDIACYLGLYCEROL 3, CHLOROPLASTIC"/>
    <property type="match status" value="1"/>
</dbReference>
<dbReference type="Pfam" id="PF00005">
    <property type="entry name" value="ABC_tran"/>
    <property type="match status" value="1"/>
</dbReference>
<dbReference type="AlphaFoldDB" id="A0A844H0K5"/>
<evidence type="ECO:0000256" key="2">
    <source>
        <dbReference type="ARBA" id="ARBA00022741"/>
    </source>
</evidence>
<evidence type="ECO:0000259" key="4">
    <source>
        <dbReference type="PROSITE" id="PS50893"/>
    </source>
</evidence>
<dbReference type="InterPro" id="IPR017871">
    <property type="entry name" value="ABC_transporter-like_CS"/>
</dbReference>
<dbReference type="SUPFAM" id="SSF52540">
    <property type="entry name" value="P-loop containing nucleoside triphosphate hydrolases"/>
    <property type="match status" value="1"/>
</dbReference>
<dbReference type="GO" id="GO:0016887">
    <property type="term" value="F:ATP hydrolysis activity"/>
    <property type="evidence" value="ECO:0007669"/>
    <property type="project" value="InterPro"/>
</dbReference>
<dbReference type="EMBL" id="WMIA01000035">
    <property type="protein sequence ID" value="MTF40579.1"/>
    <property type="molecule type" value="Genomic_DNA"/>
</dbReference>
<keyword evidence="3 5" id="KW-0067">ATP-binding</keyword>
<dbReference type="Proteomes" id="UP000437131">
    <property type="component" value="Unassembled WGS sequence"/>
</dbReference>
<dbReference type="GO" id="GO:0005524">
    <property type="term" value="F:ATP binding"/>
    <property type="evidence" value="ECO:0007669"/>
    <property type="project" value="UniProtKB-KW"/>
</dbReference>
<sequence length="264" mass="29164">MTAQEPLIELRGVSKAFGNKVILKDADLKIYEGDALVVIGPSGTGKSTILRLIAGFMQPDAGEIYIKGEKRVSLIDDGDYPIHISMVFQQAALFDSLSVRENVGFSLYQHSDLDYDYISQLVDRALEMVGLPPSTGNLFPAELSGGMRKRVSFARAVIYNPEKPLERPDVILYDEPTAGLDPIASTVVEDLVRTLKSSVCESCAYVMVSHQESTIRRTGDRLAFLYDGKIQWQGNVKDIDTTENPLVRQFFSANTQGPIKVISQ</sequence>
<name>A0A844H0K5_9CHRO</name>
<dbReference type="SMART" id="SM00382">
    <property type="entry name" value="AAA"/>
    <property type="match status" value="1"/>
</dbReference>
<evidence type="ECO:0000256" key="3">
    <source>
        <dbReference type="ARBA" id="ARBA00022840"/>
    </source>
</evidence>
<protein>
    <submittedName>
        <fullName evidence="5">ATP-binding cassette domain-containing protein</fullName>
    </submittedName>
</protein>
<proteinExistence type="predicted"/>
<evidence type="ECO:0000256" key="1">
    <source>
        <dbReference type="ARBA" id="ARBA00022448"/>
    </source>
</evidence>